<keyword evidence="3" id="KW-1185">Reference proteome</keyword>
<sequence length="245" mass="25608">MTYPGLGFNPAAGDAEGVADLARGYVAAAEALLQAESAVVRGRELTAGWSGAAAEGFADRLQHIDPTDRVAALRQAATVLSGWANTIATAKATADRLDRDATALRRQITTTADDVDRWRDEVDLTRSPHAAVQHAAAEAALAELGDRLEAVLREARTLAADHEHAATAVADELDSLRGNPTEAPVPMKTIAALLHRMSTTSAAMATLVVTPTAPAPRATALAAFTTALATPPTPTTWITVPEHTR</sequence>
<keyword evidence="1" id="KW-0175">Coiled coil</keyword>
<dbReference type="EMBL" id="JAMTCO010000015">
    <property type="protein sequence ID" value="MCP2273014.1"/>
    <property type="molecule type" value="Genomic_DNA"/>
</dbReference>
<feature type="coiled-coil region" evidence="1">
    <location>
        <begin position="134"/>
        <end position="161"/>
    </location>
</feature>
<dbReference type="Proteomes" id="UP001205185">
    <property type="component" value="Unassembled WGS sequence"/>
</dbReference>
<protein>
    <recommendedName>
        <fullName evidence="4">PPE family protein</fullName>
    </recommendedName>
</protein>
<name>A0ABT1IK32_9PSEU</name>
<organism evidence="2 3">
    <name type="scientific">Actinokineospora diospyrosa</name>
    <dbReference type="NCBI Taxonomy" id="103728"/>
    <lineage>
        <taxon>Bacteria</taxon>
        <taxon>Bacillati</taxon>
        <taxon>Actinomycetota</taxon>
        <taxon>Actinomycetes</taxon>
        <taxon>Pseudonocardiales</taxon>
        <taxon>Pseudonocardiaceae</taxon>
        <taxon>Actinokineospora</taxon>
    </lineage>
</organism>
<accession>A0ABT1IK32</accession>
<comment type="caution">
    <text evidence="2">The sequence shown here is derived from an EMBL/GenBank/DDBJ whole genome shotgun (WGS) entry which is preliminary data.</text>
</comment>
<reference evidence="2 3" key="1">
    <citation type="submission" date="2022-06" db="EMBL/GenBank/DDBJ databases">
        <title>Genomic Encyclopedia of Archaeal and Bacterial Type Strains, Phase II (KMG-II): from individual species to whole genera.</title>
        <authorList>
            <person name="Goeker M."/>
        </authorList>
    </citation>
    <scope>NUCLEOTIDE SEQUENCE [LARGE SCALE GENOMIC DNA]</scope>
    <source>
        <strain evidence="2 3">DSM 44255</strain>
    </source>
</reference>
<evidence type="ECO:0000313" key="3">
    <source>
        <dbReference type="Proteomes" id="UP001205185"/>
    </source>
</evidence>
<proteinExistence type="predicted"/>
<evidence type="ECO:0000313" key="2">
    <source>
        <dbReference type="EMBL" id="MCP2273014.1"/>
    </source>
</evidence>
<evidence type="ECO:0000256" key="1">
    <source>
        <dbReference type="SAM" id="Coils"/>
    </source>
</evidence>
<evidence type="ECO:0008006" key="4">
    <source>
        <dbReference type="Google" id="ProtNLM"/>
    </source>
</evidence>
<gene>
    <name evidence="2" type="ORF">LV75_005540</name>
</gene>